<evidence type="ECO:0000259" key="1">
    <source>
        <dbReference type="Pfam" id="PF01609"/>
    </source>
</evidence>
<dbReference type="GO" id="GO:0004803">
    <property type="term" value="F:transposase activity"/>
    <property type="evidence" value="ECO:0007669"/>
    <property type="project" value="InterPro"/>
</dbReference>
<protein>
    <submittedName>
        <fullName evidence="3">Predicted transposase YbfD/YdcC associated with H repeats</fullName>
    </submittedName>
</protein>
<dbReference type="PANTHER" id="PTHR30298:SF0">
    <property type="entry name" value="PROTEIN YBFL-RELATED"/>
    <property type="match status" value="1"/>
</dbReference>
<dbReference type="InterPro" id="IPR002559">
    <property type="entry name" value="Transposase_11"/>
</dbReference>
<dbReference type="Pfam" id="PF01609">
    <property type="entry name" value="DDE_Tnp_1"/>
    <property type="match status" value="1"/>
</dbReference>
<evidence type="ECO:0000313" key="3">
    <source>
        <dbReference type="EMBL" id="VFK15359.1"/>
    </source>
</evidence>
<gene>
    <name evidence="3" type="ORF">BECKLPF1236B_GA0070989_107611</name>
</gene>
<feature type="domain" description="Transposase IS4-like" evidence="1">
    <location>
        <begin position="101"/>
        <end position="340"/>
    </location>
</feature>
<dbReference type="InterPro" id="IPR032806">
    <property type="entry name" value="YbfD_N"/>
</dbReference>
<dbReference type="InterPro" id="IPR047647">
    <property type="entry name" value="ISAs1_transpos"/>
</dbReference>
<dbReference type="PANTHER" id="PTHR30298">
    <property type="entry name" value="H REPEAT-ASSOCIATED PREDICTED TRANSPOSASE"/>
    <property type="match status" value="1"/>
</dbReference>
<evidence type="ECO:0000259" key="2">
    <source>
        <dbReference type="Pfam" id="PF13808"/>
    </source>
</evidence>
<proteinExistence type="predicted"/>
<feature type="domain" description="H repeat-associated protein N-terminal" evidence="2">
    <location>
        <begin position="7"/>
        <end position="93"/>
    </location>
</feature>
<organism evidence="3">
    <name type="scientific">Candidatus Kentrum sp. LPFa</name>
    <dbReference type="NCBI Taxonomy" id="2126335"/>
    <lineage>
        <taxon>Bacteria</taxon>
        <taxon>Pseudomonadati</taxon>
        <taxon>Pseudomonadota</taxon>
        <taxon>Gammaproteobacteria</taxon>
        <taxon>Candidatus Kentrum</taxon>
    </lineage>
</organism>
<dbReference type="GO" id="GO:0006313">
    <property type="term" value="P:DNA transposition"/>
    <property type="evidence" value="ECO:0007669"/>
    <property type="project" value="InterPro"/>
</dbReference>
<name>A0A450WE39_9GAMM</name>
<sequence length="371" mass="41762">MNSDLVSVLSTVQDPRSDKNKRYLLEEILLLCVCAAISGADGWKSIAEFGRTKLNWLRKFLEFKNGTPSDDCIGWVMARLSPTALQECFITWTKSIADLTKGDVIAIDGKTLRGSHDRSNGRSAVHMVSAWANANRISLGQVATEEKSNEITAIPKLLRMLDIKGAIVSIDAMGCQKKIAEQIVSQGADYILAVKDNQPDLHEAIKDYFETAKTTDFLSVPVSYDEQTNADHGRVEVRRCWLANDISTLPQPKNWHGLQSIALLESERHQGGYTTRESRYYITTLTGEAKPFANAVRAHWGIENSLHWVLDVTFREDDCRIRRNNAPANLNTVRQISLNLIKKTKNRMSVKQTRFKAAWDDSFRSHILANQ</sequence>
<dbReference type="Pfam" id="PF13808">
    <property type="entry name" value="DDE_Tnp_1_assoc"/>
    <property type="match status" value="1"/>
</dbReference>
<accession>A0A450WE39</accession>
<dbReference type="NCBIfam" id="NF033564">
    <property type="entry name" value="transpos_ISAs1"/>
    <property type="match status" value="1"/>
</dbReference>
<reference evidence="3" key="1">
    <citation type="submission" date="2019-02" db="EMBL/GenBank/DDBJ databases">
        <authorList>
            <person name="Gruber-Vodicka R. H."/>
            <person name="Seah K. B. B."/>
        </authorList>
    </citation>
    <scope>NUCLEOTIDE SEQUENCE</scope>
    <source>
        <strain evidence="3">BECK_S313</strain>
    </source>
</reference>
<dbReference type="GO" id="GO:0003677">
    <property type="term" value="F:DNA binding"/>
    <property type="evidence" value="ECO:0007669"/>
    <property type="project" value="InterPro"/>
</dbReference>
<dbReference type="InterPro" id="IPR051698">
    <property type="entry name" value="Transposase_11-like"/>
</dbReference>
<dbReference type="AlphaFoldDB" id="A0A450WE39"/>
<dbReference type="EMBL" id="CAADFK010000076">
    <property type="protein sequence ID" value="VFK15359.1"/>
    <property type="molecule type" value="Genomic_DNA"/>
</dbReference>